<accession>A0A940YXD4</accession>
<evidence type="ECO:0000313" key="1">
    <source>
        <dbReference type="EMBL" id="MBQ0960940.1"/>
    </source>
</evidence>
<reference evidence="1" key="1">
    <citation type="submission" date="2021-04" db="EMBL/GenBank/DDBJ databases">
        <title>The genome sequence of Ideonella sp. 4Y11.</title>
        <authorList>
            <person name="Liu Y."/>
        </authorList>
    </citation>
    <scope>NUCLEOTIDE SEQUENCE</scope>
    <source>
        <strain evidence="1">4Y11</strain>
    </source>
</reference>
<proteinExistence type="predicted"/>
<comment type="caution">
    <text evidence="1">The sequence shown here is derived from an EMBL/GenBank/DDBJ whole genome shotgun (WGS) entry which is preliminary data.</text>
</comment>
<evidence type="ECO:0000313" key="2">
    <source>
        <dbReference type="Proteomes" id="UP000678374"/>
    </source>
</evidence>
<organism evidence="1 2">
    <name type="scientific">Ideonella aquatica</name>
    <dbReference type="NCBI Taxonomy" id="2824119"/>
    <lineage>
        <taxon>Bacteria</taxon>
        <taxon>Pseudomonadati</taxon>
        <taxon>Pseudomonadota</taxon>
        <taxon>Betaproteobacteria</taxon>
        <taxon>Burkholderiales</taxon>
        <taxon>Sphaerotilaceae</taxon>
        <taxon>Ideonella</taxon>
    </lineage>
</organism>
<gene>
    <name evidence="1" type="ORF">KAK06_18435</name>
</gene>
<sequence>MRTLLLTVSFLGLVLAAAWHLGALAPLMPALRSATSAVLGAPAVGGARVDTPAGPGGLRKCVAGERVLYTDSTCPPGYATAPVQGHVNVVAPVVPASVPAAKPAPGTAAEGTLRDQMIDRVVNR</sequence>
<dbReference type="AlphaFoldDB" id="A0A940YXD4"/>
<evidence type="ECO:0008006" key="3">
    <source>
        <dbReference type="Google" id="ProtNLM"/>
    </source>
</evidence>
<name>A0A940YXD4_9BURK</name>
<dbReference type="Proteomes" id="UP000678374">
    <property type="component" value="Unassembled WGS sequence"/>
</dbReference>
<protein>
    <recommendedName>
        <fullName evidence="3">DUF4124 domain-containing protein</fullName>
    </recommendedName>
</protein>
<dbReference type="EMBL" id="JAGQDE010000019">
    <property type="protein sequence ID" value="MBQ0960940.1"/>
    <property type="molecule type" value="Genomic_DNA"/>
</dbReference>
<dbReference type="RefSeq" id="WP_210803614.1">
    <property type="nucleotide sequence ID" value="NZ_JAGQDE010000019.1"/>
</dbReference>
<keyword evidence="2" id="KW-1185">Reference proteome</keyword>